<dbReference type="Proteomes" id="UP000887579">
    <property type="component" value="Unplaced"/>
</dbReference>
<accession>A0AC34FX28</accession>
<proteinExistence type="predicted"/>
<protein>
    <submittedName>
        <fullName evidence="2">Coiled-coil domain-containing protein</fullName>
    </submittedName>
</protein>
<evidence type="ECO:0000313" key="1">
    <source>
        <dbReference type="Proteomes" id="UP000887579"/>
    </source>
</evidence>
<organism evidence="1 2">
    <name type="scientific">Panagrolaimus sp. ES5</name>
    <dbReference type="NCBI Taxonomy" id="591445"/>
    <lineage>
        <taxon>Eukaryota</taxon>
        <taxon>Metazoa</taxon>
        <taxon>Ecdysozoa</taxon>
        <taxon>Nematoda</taxon>
        <taxon>Chromadorea</taxon>
        <taxon>Rhabditida</taxon>
        <taxon>Tylenchina</taxon>
        <taxon>Panagrolaimomorpha</taxon>
        <taxon>Panagrolaimoidea</taxon>
        <taxon>Panagrolaimidae</taxon>
        <taxon>Panagrolaimus</taxon>
    </lineage>
</organism>
<name>A0AC34FX28_9BILA</name>
<evidence type="ECO:0000313" key="2">
    <source>
        <dbReference type="WBParaSite" id="ES5_v2.g22029.t1"/>
    </source>
</evidence>
<reference evidence="2" key="1">
    <citation type="submission" date="2022-11" db="UniProtKB">
        <authorList>
            <consortium name="WormBaseParasite"/>
        </authorList>
    </citation>
    <scope>IDENTIFICATION</scope>
</reference>
<sequence>MDVIDKAVLRDFADRDVTVPNFGNVSVISGFARSTPKRERNDFQSVDISEQIKHISLLLSSGSKELNTQQTTKMSRILESCIDSCYSNEETLSENQVLLEAVNTVSELENSVLMLKKLRLVNRGKALFSPSQQEKSGANKSEKSVALPHLNANSSADKKLEYESNLAYITSFLSSDSTMLDFEQKKEYRTLLSSCIDSCFIDKEPLTSTIRENEVLLEAISKVGEMDNSILMLKKLRLVKRGKLIFSSLQQLTGCQQLEVNDKSEQDQIRLPEFPDVPTHDITAATPSYDPNSTAAGMAIQLSRIREGANNKLRQKRQEDPKSVEEY</sequence>
<dbReference type="WBParaSite" id="ES5_v2.g22029.t1">
    <property type="protein sequence ID" value="ES5_v2.g22029.t1"/>
    <property type="gene ID" value="ES5_v2.g22029"/>
</dbReference>